<proteinExistence type="predicted"/>
<comment type="caution">
    <text evidence="2">The sequence shown here is derived from an EMBL/GenBank/DDBJ whole genome shotgun (WGS) entry which is preliminary data.</text>
</comment>
<evidence type="ECO:0000313" key="2">
    <source>
        <dbReference type="EMBL" id="MET7012736.1"/>
    </source>
</evidence>
<keyword evidence="3" id="KW-1185">Reference proteome</keyword>
<dbReference type="CDD" id="cd04181">
    <property type="entry name" value="NTP_transferase"/>
    <property type="match status" value="1"/>
</dbReference>
<dbReference type="InterPro" id="IPR029044">
    <property type="entry name" value="Nucleotide-diphossugar_trans"/>
</dbReference>
<dbReference type="PANTHER" id="PTHR22572">
    <property type="entry name" value="SUGAR-1-PHOSPHATE GUANYL TRANSFERASE"/>
    <property type="match status" value="1"/>
</dbReference>
<dbReference type="RefSeq" id="WP_354599195.1">
    <property type="nucleotide sequence ID" value="NZ_JBEWZI010000001.1"/>
</dbReference>
<dbReference type="Gene3D" id="3.90.550.10">
    <property type="entry name" value="Spore Coat Polysaccharide Biosynthesis Protein SpsA, Chain A"/>
    <property type="match status" value="1"/>
</dbReference>
<organism evidence="2 3">
    <name type="scientific">Uliginosibacterium flavum</name>
    <dbReference type="NCBI Taxonomy" id="1396831"/>
    <lineage>
        <taxon>Bacteria</taxon>
        <taxon>Pseudomonadati</taxon>
        <taxon>Pseudomonadota</taxon>
        <taxon>Betaproteobacteria</taxon>
        <taxon>Rhodocyclales</taxon>
        <taxon>Zoogloeaceae</taxon>
        <taxon>Uliginosibacterium</taxon>
    </lineage>
</organism>
<gene>
    <name evidence="2" type="ORF">ABXR19_00950</name>
</gene>
<accession>A0ABV2TFP7</accession>
<sequence>MAKAMILAAGQGTRVRPLTKDIPKPMIPILGKPVLEYIIEHLARHGVKEIMINVAFMHRKIEEYFGDGHRWGVEIGYSYEGAYEHGDILPKPIGSAGGMKHIQDNSGFFDQTTLVLCGDAIIDLDIGAALHEHKHKGAIASVVALDVPLSEVKNYGIVVSDENGKIISFQEKPSPEEAKSTLASTGIYIFEPAALELVPSGKVYDIGSELFPLLVAKGLPFYAQNRFFNWIDIGRVTDYWTVLQRVLRGEIAQMDMPGKEVKPGVWVGLNTRIDWDKVHVEGPVYIGSSVRIEEGATIIGPSWIGHGCHVRKSATVVRSVLFEYTRVGAGMTFAEMVVSPRYCVDRTGHTAYVGDDSCALRWGDARGR</sequence>
<dbReference type="Gene3D" id="2.160.10.10">
    <property type="entry name" value="Hexapeptide repeat proteins"/>
    <property type="match status" value="1"/>
</dbReference>
<dbReference type="EMBL" id="JBEWZI010000001">
    <property type="protein sequence ID" value="MET7012736.1"/>
    <property type="molecule type" value="Genomic_DNA"/>
</dbReference>
<name>A0ABV2TFP7_9RHOO</name>
<dbReference type="InterPro" id="IPR011004">
    <property type="entry name" value="Trimer_LpxA-like_sf"/>
</dbReference>
<dbReference type="InterPro" id="IPR050486">
    <property type="entry name" value="Mannose-1P_guanyltransferase"/>
</dbReference>
<dbReference type="SUPFAM" id="SSF51161">
    <property type="entry name" value="Trimeric LpxA-like enzymes"/>
    <property type="match status" value="1"/>
</dbReference>
<dbReference type="Proteomes" id="UP001549691">
    <property type="component" value="Unassembled WGS sequence"/>
</dbReference>
<dbReference type="Pfam" id="PF00483">
    <property type="entry name" value="NTP_transferase"/>
    <property type="match status" value="1"/>
</dbReference>
<evidence type="ECO:0000313" key="3">
    <source>
        <dbReference type="Proteomes" id="UP001549691"/>
    </source>
</evidence>
<dbReference type="InterPro" id="IPR005835">
    <property type="entry name" value="NTP_transferase_dom"/>
</dbReference>
<protein>
    <submittedName>
        <fullName evidence="2">NDP-sugar synthase</fullName>
    </submittedName>
</protein>
<reference evidence="2 3" key="1">
    <citation type="submission" date="2024-07" db="EMBL/GenBank/DDBJ databases">
        <title>Uliginosibacterium flavum JJ3220;KACC:17644.</title>
        <authorList>
            <person name="Kim M.K."/>
        </authorList>
    </citation>
    <scope>NUCLEOTIDE SEQUENCE [LARGE SCALE GENOMIC DNA]</scope>
    <source>
        <strain evidence="2 3">KACC:17644</strain>
    </source>
</reference>
<feature type="domain" description="Nucleotidyl transferase" evidence="1">
    <location>
        <begin position="3"/>
        <end position="246"/>
    </location>
</feature>
<dbReference type="SUPFAM" id="SSF53448">
    <property type="entry name" value="Nucleotide-diphospho-sugar transferases"/>
    <property type="match status" value="1"/>
</dbReference>
<evidence type="ECO:0000259" key="1">
    <source>
        <dbReference type="Pfam" id="PF00483"/>
    </source>
</evidence>